<evidence type="ECO:0008006" key="3">
    <source>
        <dbReference type="Google" id="ProtNLM"/>
    </source>
</evidence>
<dbReference type="EMBL" id="FOEC01000015">
    <property type="protein sequence ID" value="SEO97489.1"/>
    <property type="molecule type" value="Genomic_DNA"/>
</dbReference>
<dbReference type="AlphaFoldDB" id="A0A1H8U2K7"/>
<gene>
    <name evidence="1" type="ORF">SAMN02910314_01783</name>
</gene>
<dbReference type="STRING" id="79604.AAY81_00945"/>
<dbReference type="Proteomes" id="UP000182975">
    <property type="component" value="Unassembled WGS sequence"/>
</dbReference>
<accession>A0A1H8U2K7</accession>
<keyword evidence="2" id="KW-1185">Reference proteome</keyword>
<evidence type="ECO:0000313" key="2">
    <source>
        <dbReference type="Proteomes" id="UP000182975"/>
    </source>
</evidence>
<organism evidence="1 2">
    <name type="scientific">Denitrobacterium detoxificans</name>
    <dbReference type="NCBI Taxonomy" id="79604"/>
    <lineage>
        <taxon>Bacteria</taxon>
        <taxon>Bacillati</taxon>
        <taxon>Actinomycetota</taxon>
        <taxon>Coriobacteriia</taxon>
        <taxon>Eggerthellales</taxon>
        <taxon>Eggerthellaceae</taxon>
        <taxon>Denitrobacterium</taxon>
    </lineage>
</organism>
<protein>
    <recommendedName>
        <fullName evidence="3">Phage late control gene D protein (GPD)</fullName>
    </recommendedName>
</protein>
<name>A0A1H8U2K7_9ACTN</name>
<reference evidence="2" key="1">
    <citation type="submission" date="2016-10" db="EMBL/GenBank/DDBJ databases">
        <authorList>
            <person name="Varghese N."/>
        </authorList>
    </citation>
    <scope>NUCLEOTIDE SEQUENCE [LARGE SCALE GENOMIC DNA]</scope>
    <source>
        <strain evidence="2">DSM 21843</strain>
    </source>
</reference>
<sequence>AENMVSAGESYLSMAWALCGDAWEIVTDGLGNATVRPRPTSATPIPERSIIGGGISTSWDLAGVPNVVIATDGTTTAEAVNDDPASPTSTVSRGRRIEASASGTRLADETLQAFAERSLKEMSTAAETAEYEREWVDGVRVGSRVTLPGHEGSWRVVAQQVSTGCGATVQETATREMTTYA</sequence>
<feature type="non-terminal residue" evidence="1">
    <location>
        <position position="1"/>
    </location>
</feature>
<proteinExistence type="predicted"/>
<evidence type="ECO:0000313" key="1">
    <source>
        <dbReference type="EMBL" id="SEO97489.1"/>
    </source>
</evidence>